<dbReference type="GeneID" id="44139562"/>
<keyword evidence="1" id="KW-0812">Transmembrane</keyword>
<evidence type="ECO:0000313" key="3">
    <source>
        <dbReference type="Proteomes" id="UP000554766"/>
    </source>
</evidence>
<organism evidence="2 3">
    <name type="scientific">Pyrobaculum arsenaticum</name>
    <dbReference type="NCBI Taxonomy" id="121277"/>
    <lineage>
        <taxon>Archaea</taxon>
        <taxon>Thermoproteota</taxon>
        <taxon>Thermoprotei</taxon>
        <taxon>Thermoproteales</taxon>
        <taxon>Thermoproteaceae</taxon>
        <taxon>Pyrobaculum</taxon>
    </lineage>
</organism>
<accession>A0A7L4P7F2</accession>
<dbReference type="RefSeq" id="WP_164905916.1">
    <property type="nucleotide sequence ID" value="NZ_JAAVJF010000001.1"/>
</dbReference>
<sequence>MDVGKAVPLYYDVVSVVAWIALLTALSIPLILRIKYRPAEELREL</sequence>
<evidence type="ECO:0000313" key="2">
    <source>
        <dbReference type="EMBL" id="NYR14995.1"/>
    </source>
</evidence>
<keyword evidence="3" id="KW-1185">Reference proteome</keyword>
<name>A0A7L4P7F2_9CREN</name>
<gene>
    <name evidence="2" type="ORF">HC235_03270</name>
</gene>
<feature type="transmembrane region" description="Helical" evidence="1">
    <location>
        <begin position="13"/>
        <end position="32"/>
    </location>
</feature>
<dbReference type="EMBL" id="JAAVJF010000001">
    <property type="protein sequence ID" value="NYR14995.1"/>
    <property type="molecule type" value="Genomic_DNA"/>
</dbReference>
<proteinExistence type="predicted"/>
<evidence type="ECO:0000256" key="1">
    <source>
        <dbReference type="SAM" id="Phobius"/>
    </source>
</evidence>
<protein>
    <submittedName>
        <fullName evidence="2">Uncharacterized protein</fullName>
    </submittedName>
</protein>
<reference evidence="2 3" key="1">
    <citation type="journal article" date="2020" name="Nat. Commun.">
        <title>The structures of two archaeal type IV pili illuminate evolutionary relationships.</title>
        <authorList>
            <person name="Wang F."/>
            <person name="Baquero D.P."/>
            <person name="Su Z."/>
            <person name="Beltran L.C."/>
            <person name="Prangishvili D."/>
            <person name="Krupovic M."/>
            <person name="Egelman E.H."/>
        </authorList>
    </citation>
    <scope>NUCLEOTIDE SEQUENCE [LARGE SCALE GENOMIC DNA]</scope>
    <source>
        <strain evidence="2 3">2GA</strain>
    </source>
</reference>
<keyword evidence="1" id="KW-0472">Membrane</keyword>
<dbReference type="Proteomes" id="UP000554766">
    <property type="component" value="Unassembled WGS sequence"/>
</dbReference>
<dbReference type="AlphaFoldDB" id="A0A7L4P7F2"/>
<keyword evidence="1" id="KW-1133">Transmembrane helix</keyword>
<comment type="caution">
    <text evidence="2">The sequence shown here is derived from an EMBL/GenBank/DDBJ whole genome shotgun (WGS) entry which is preliminary data.</text>
</comment>